<dbReference type="PANTHER" id="PTHR35524">
    <property type="entry name" value="ALPHA-ACETOLACTATE DECARBOXYLASE"/>
    <property type="match status" value="1"/>
</dbReference>
<evidence type="ECO:0000256" key="8">
    <source>
        <dbReference type="ARBA" id="ARBA00023239"/>
    </source>
</evidence>
<keyword evidence="8 9" id="KW-0456">Lyase</keyword>
<protein>
    <recommendedName>
        <fullName evidence="5 9">Alpha-acetolactate decarboxylase</fullName>
        <ecNumber evidence="4 9">4.1.1.5</ecNumber>
    </recommendedName>
</protein>
<proteinExistence type="inferred from homology"/>
<name>A0A917EF98_9STRE</name>
<keyword evidence="11" id="KW-1185">Reference proteome</keyword>
<dbReference type="EC" id="4.1.1.5" evidence="4 9"/>
<dbReference type="Proteomes" id="UP000660801">
    <property type="component" value="Unassembled WGS sequence"/>
</dbReference>
<dbReference type="Gene3D" id="3.30.1330.80">
    <property type="entry name" value="Hypothetical protein, similar to alpha- acetolactate decarboxylase, domain 2"/>
    <property type="match status" value="2"/>
</dbReference>
<dbReference type="EMBL" id="BMJN01000005">
    <property type="protein sequence ID" value="GGE26716.1"/>
    <property type="molecule type" value="Genomic_DNA"/>
</dbReference>
<sequence>MSEPVKLFQYNTLGALMAGLYGGSMTIGELLEHGDLGLGTLDSIDGELIILDGKAYQAKSSAQAPEVIEVADDVMVPYAAVVPHQAEVIFRQRFEMTNQELEKRIESYYDGENLFRSIKIHGRFKHMHVRMIPKSTSERKFAEVAVHQPEYRAEDLMGTIVGFWTPEIFHGVSLAGYHLHFISDDLSFGGHVMDYTIEEGIVELGAVDQLDQRFPVQDRKYLFAKFNVNEVKEDMERAE</sequence>
<dbReference type="PIRSF" id="PIRSF001332">
    <property type="entry name" value="Acetolac_decarb"/>
    <property type="match status" value="1"/>
</dbReference>
<comment type="similarity">
    <text evidence="3 9">Belongs to the alpha-acetolactate decarboxylase family.</text>
</comment>
<dbReference type="CDD" id="cd17299">
    <property type="entry name" value="acetolactate_decarboxylase"/>
    <property type="match status" value="1"/>
</dbReference>
<keyword evidence="6 9" id="KW-0210">Decarboxylase</keyword>
<comment type="caution">
    <text evidence="10">The sequence shown here is derived from an EMBL/GenBank/DDBJ whole genome shotgun (WGS) entry which is preliminary data.</text>
</comment>
<dbReference type="GO" id="GO:0045151">
    <property type="term" value="P:acetoin biosynthetic process"/>
    <property type="evidence" value="ECO:0007669"/>
    <property type="project" value="UniProtKB-UniRule"/>
</dbReference>
<reference evidence="10" key="1">
    <citation type="journal article" date="2014" name="Int. J. Syst. Evol. Microbiol.">
        <title>Complete genome sequence of Corynebacterium casei LMG S-19264T (=DSM 44701T), isolated from a smear-ripened cheese.</title>
        <authorList>
            <consortium name="US DOE Joint Genome Institute (JGI-PGF)"/>
            <person name="Walter F."/>
            <person name="Albersmeier A."/>
            <person name="Kalinowski J."/>
            <person name="Ruckert C."/>
        </authorList>
    </citation>
    <scope>NUCLEOTIDE SEQUENCE</scope>
    <source>
        <strain evidence="10">CGMCC 1.15533</strain>
    </source>
</reference>
<accession>A0A917EF98</accession>
<keyword evidence="7 9" id="KW-0005">Acetoin biosynthesis</keyword>
<evidence type="ECO:0000256" key="3">
    <source>
        <dbReference type="ARBA" id="ARBA00007106"/>
    </source>
</evidence>
<evidence type="ECO:0000256" key="1">
    <source>
        <dbReference type="ARBA" id="ARBA00001784"/>
    </source>
</evidence>
<dbReference type="RefSeq" id="WP_068993486.1">
    <property type="nucleotide sequence ID" value="NZ_BMJN01000005.1"/>
</dbReference>
<evidence type="ECO:0000313" key="11">
    <source>
        <dbReference type="Proteomes" id="UP000660801"/>
    </source>
</evidence>
<comment type="catalytic activity">
    <reaction evidence="1 9">
        <text>(2S)-2-acetolactate + H(+) = (R)-acetoin + CO2</text>
        <dbReference type="Rhea" id="RHEA:21580"/>
        <dbReference type="ChEBI" id="CHEBI:15378"/>
        <dbReference type="ChEBI" id="CHEBI:15686"/>
        <dbReference type="ChEBI" id="CHEBI:16526"/>
        <dbReference type="ChEBI" id="CHEBI:58476"/>
        <dbReference type="EC" id="4.1.1.5"/>
    </reaction>
</comment>
<evidence type="ECO:0000256" key="5">
    <source>
        <dbReference type="ARBA" id="ARBA00020164"/>
    </source>
</evidence>
<evidence type="ECO:0000256" key="6">
    <source>
        <dbReference type="ARBA" id="ARBA00022793"/>
    </source>
</evidence>
<dbReference type="NCBIfam" id="TIGR01252">
    <property type="entry name" value="acetolac_decarb"/>
    <property type="match status" value="1"/>
</dbReference>
<dbReference type="OrthoDB" id="8612680at2"/>
<evidence type="ECO:0000256" key="2">
    <source>
        <dbReference type="ARBA" id="ARBA00005170"/>
    </source>
</evidence>
<evidence type="ECO:0000256" key="9">
    <source>
        <dbReference type="PIRNR" id="PIRNR001332"/>
    </source>
</evidence>
<organism evidence="10 11">
    <name type="scientific">Streptococcus himalayensis</name>
    <dbReference type="NCBI Taxonomy" id="1888195"/>
    <lineage>
        <taxon>Bacteria</taxon>
        <taxon>Bacillati</taxon>
        <taxon>Bacillota</taxon>
        <taxon>Bacilli</taxon>
        <taxon>Lactobacillales</taxon>
        <taxon>Streptococcaceae</taxon>
        <taxon>Streptococcus</taxon>
    </lineage>
</organism>
<evidence type="ECO:0000256" key="4">
    <source>
        <dbReference type="ARBA" id="ARBA00013204"/>
    </source>
</evidence>
<dbReference type="InterPro" id="IPR005128">
    <property type="entry name" value="Acetolactate_a_deCO2ase"/>
</dbReference>
<dbReference type="SUPFAM" id="SSF117856">
    <property type="entry name" value="AF0104/ALDC/Ptd012-like"/>
    <property type="match status" value="1"/>
</dbReference>
<reference evidence="10" key="2">
    <citation type="submission" date="2020-09" db="EMBL/GenBank/DDBJ databases">
        <authorList>
            <person name="Sun Q."/>
            <person name="Zhou Y."/>
        </authorList>
    </citation>
    <scope>NUCLEOTIDE SEQUENCE</scope>
    <source>
        <strain evidence="10">CGMCC 1.15533</strain>
    </source>
</reference>
<evidence type="ECO:0000313" key="10">
    <source>
        <dbReference type="EMBL" id="GGE26716.1"/>
    </source>
</evidence>
<gene>
    <name evidence="10" type="primary">aldB</name>
    <name evidence="10" type="ORF">GCM10011510_04890</name>
</gene>
<evidence type="ECO:0000256" key="7">
    <source>
        <dbReference type="ARBA" id="ARBA00023061"/>
    </source>
</evidence>
<dbReference type="PANTHER" id="PTHR35524:SF1">
    <property type="entry name" value="ALPHA-ACETOLACTATE DECARBOXYLASE"/>
    <property type="match status" value="1"/>
</dbReference>
<dbReference type="AlphaFoldDB" id="A0A917EF98"/>
<comment type="pathway">
    <text evidence="2 9">Polyol metabolism; (R,R)-butane-2,3-diol biosynthesis; (R,R)-butane-2,3-diol from pyruvate: step 2/3.</text>
</comment>
<dbReference type="GO" id="GO:0047605">
    <property type="term" value="F:acetolactate decarboxylase activity"/>
    <property type="evidence" value="ECO:0007669"/>
    <property type="project" value="UniProtKB-UniRule"/>
</dbReference>
<dbReference type="Pfam" id="PF03306">
    <property type="entry name" value="AAL_decarboxy"/>
    <property type="match status" value="1"/>
</dbReference>